<dbReference type="GO" id="GO:0071222">
    <property type="term" value="P:cellular response to lipopolysaccharide"/>
    <property type="evidence" value="ECO:0007669"/>
    <property type="project" value="TreeGrafter"/>
</dbReference>
<feature type="signal peptide" evidence="13">
    <location>
        <begin position="1"/>
        <end position="18"/>
    </location>
</feature>
<dbReference type="Pfam" id="PF07686">
    <property type="entry name" value="V-set"/>
    <property type="match status" value="1"/>
</dbReference>
<dbReference type="InterPro" id="IPR007110">
    <property type="entry name" value="Ig-like_dom"/>
</dbReference>
<keyword evidence="2" id="KW-1003">Cell membrane</keyword>
<dbReference type="EMBL" id="JABFDY010000015">
    <property type="protein sequence ID" value="KAF7696673.1"/>
    <property type="molecule type" value="Genomic_DNA"/>
</dbReference>
<dbReference type="Gene3D" id="2.60.40.10">
    <property type="entry name" value="Immunoglobulins"/>
    <property type="match status" value="2"/>
</dbReference>
<evidence type="ECO:0000256" key="2">
    <source>
        <dbReference type="ARBA" id="ARBA00022475"/>
    </source>
</evidence>
<evidence type="ECO:0000256" key="7">
    <source>
        <dbReference type="ARBA" id="ARBA00023157"/>
    </source>
</evidence>
<evidence type="ECO:0000256" key="5">
    <source>
        <dbReference type="ARBA" id="ARBA00022989"/>
    </source>
</evidence>
<dbReference type="SUPFAM" id="SSF48726">
    <property type="entry name" value="Immunoglobulin"/>
    <property type="match status" value="2"/>
</dbReference>
<evidence type="ECO:0000256" key="8">
    <source>
        <dbReference type="ARBA" id="ARBA00023170"/>
    </source>
</evidence>
<keyword evidence="16" id="KW-1185">Reference proteome</keyword>
<dbReference type="InterPro" id="IPR013106">
    <property type="entry name" value="Ig_V-set"/>
</dbReference>
<gene>
    <name evidence="15" type="ORF">HF521_005091</name>
</gene>
<dbReference type="GO" id="GO:0031295">
    <property type="term" value="P:T cell costimulation"/>
    <property type="evidence" value="ECO:0007669"/>
    <property type="project" value="TreeGrafter"/>
</dbReference>
<dbReference type="InterPro" id="IPR013783">
    <property type="entry name" value="Ig-like_fold"/>
</dbReference>
<protein>
    <recommendedName>
        <fullName evidence="14">Ig-like domain-containing protein</fullName>
    </recommendedName>
</protein>
<evidence type="ECO:0000313" key="15">
    <source>
        <dbReference type="EMBL" id="KAF7696673.1"/>
    </source>
</evidence>
<keyword evidence="6 12" id="KW-0472">Membrane</keyword>
<comment type="caution">
    <text evidence="15">The sequence shown here is derived from an EMBL/GenBank/DDBJ whole genome shotgun (WGS) entry which is preliminary data.</text>
</comment>
<dbReference type="Proteomes" id="UP000606274">
    <property type="component" value="Unassembled WGS sequence"/>
</dbReference>
<evidence type="ECO:0000256" key="1">
    <source>
        <dbReference type="ARBA" id="ARBA00004251"/>
    </source>
</evidence>
<dbReference type="GO" id="GO:0007166">
    <property type="term" value="P:cell surface receptor signaling pathway"/>
    <property type="evidence" value="ECO:0007669"/>
    <property type="project" value="TreeGrafter"/>
</dbReference>
<comment type="subcellular location">
    <subcellularLocation>
        <location evidence="1">Cell membrane</location>
        <topology evidence="1">Single-pass type I membrane protein</topology>
    </subcellularLocation>
</comment>
<organism evidence="15 16">
    <name type="scientific">Silurus meridionalis</name>
    <name type="common">Southern catfish</name>
    <name type="synonym">Silurus soldatovi meridionalis</name>
    <dbReference type="NCBI Taxonomy" id="175797"/>
    <lineage>
        <taxon>Eukaryota</taxon>
        <taxon>Metazoa</taxon>
        <taxon>Chordata</taxon>
        <taxon>Craniata</taxon>
        <taxon>Vertebrata</taxon>
        <taxon>Euteleostomi</taxon>
        <taxon>Actinopterygii</taxon>
        <taxon>Neopterygii</taxon>
        <taxon>Teleostei</taxon>
        <taxon>Ostariophysi</taxon>
        <taxon>Siluriformes</taxon>
        <taxon>Siluridae</taxon>
        <taxon>Silurus</taxon>
    </lineage>
</organism>
<keyword evidence="8" id="KW-0675">Receptor</keyword>
<accession>A0A8T0AWN4</accession>
<feature type="transmembrane region" description="Helical" evidence="12">
    <location>
        <begin position="241"/>
        <end position="262"/>
    </location>
</feature>
<reference evidence="15" key="1">
    <citation type="submission" date="2020-08" db="EMBL/GenBank/DDBJ databases">
        <title>Chromosome-level assembly of Southern catfish (Silurus meridionalis) provides insights into visual adaptation to the nocturnal and benthic lifestyles.</title>
        <authorList>
            <person name="Zhang Y."/>
            <person name="Wang D."/>
            <person name="Peng Z."/>
        </authorList>
    </citation>
    <scope>NUCLEOTIDE SEQUENCE</scope>
    <source>
        <strain evidence="15">SWU-2019-XX</strain>
        <tissue evidence="15">Muscle</tissue>
    </source>
</reference>
<keyword evidence="5 12" id="KW-1133">Transmembrane helix</keyword>
<evidence type="ECO:0000256" key="9">
    <source>
        <dbReference type="ARBA" id="ARBA00023180"/>
    </source>
</evidence>
<evidence type="ECO:0000256" key="4">
    <source>
        <dbReference type="ARBA" id="ARBA00022729"/>
    </source>
</evidence>
<evidence type="ECO:0000259" key="14">
    <source>
        <dbReference type="PROSITE" id="PS50835"/>
    </source>
</evidence>
<dbReference type="SMART" id="SM00406">
    <property type="entry name" value="IGv"/>
    <property type="match status" value="1"/>
</dbReference>
<evidence type="ECO:0000256" key="13">
    <source>
        <dbReference type="SAM" id="SignalP"/>
    </source>
</evidence>
<evidence type="ECO:0000256" key="11">
    <source>
        <dbReference type="SAM" id="MobiDB-lite"/>
    </source>
</evidence>
<feature type="chain" id="PRO_5035790682" description="Ig-like domain-containing protein" evidence="13">
    <location>
        <begin position="19"/>
        <end position="306"/>
    </location>
</feature>
<evidence type="ECO:0000256" key="3">
    <source>
        <dbReference type="ARBA" id="ARBA00022692"/>
    </source>
</evidence>
<dbReference type="AlphaFoldDB" id="A0A8T0AWN4"/>
<evidence type="ECO:0000313" key="16">
    <source>
        <dbReference type="Proteomes" id="UP000606274"/>
    </source>
</evidence>
<keyword evidence="4 13" id="KW-0732">Signal</keyword>
<proteinExistence type="predicted"/>
<feature type="domain" description="Ig-like" evidence="14">
    <location>
        <begin position="14"/>
        <end position="134"/>
    </location>
</feature>
<dbReference type="PANTHER" id="PTHR25466">
    <property type="entry name" value="T-LYMPHOCYTE ACTIVATION ANTIGEN"/>
    <property type="match status" value="1"/>
</dbReference>
<dbReference type="GO" id="GO:0009897">
    <property type="term" value="C:external side of plasma membrane"/>
    <property type="evidence" value="ECO:0007669"/>
    <property type="project" value="TreeGrafter"/>
</dbReference>
<dbReference type="InterPro" id="IPR051713">
    <property type="entry name" value="T-cell_Activation_Regulation"/>
</dbReference>
<dbReference type="PANTHER" id="PTHR25466:SF3">
    <property type="entry name" value="PROGRAMMED CELL DEATH 1 LIGAND 1"/>
    <property type="match status" value="1"/>
</dbReference>
<dbReference type="InterPro" id="IPR036179">
    <property type="entry name" value="Ig-like_dom_sf"/>
</dbReference>
<dbReference type="GO" id="GO:0006955">
    <property type="term" value="P:immune response"/>
    <property type="evidence" value="ECO:0007669"/>
    <property type="project" value="TreeGrafter"/>
</dbReference>
<dbReference type="PROSITE" id="PS50835">
    <property type="entry name" value="IG_LIKE"/>
    <property type="match status" value="2"/>
</dbReference>
<feature type="domain" description="Ig-like" evidence="14">
    <location>
        <begin position="136"/>
        <end position="211"/>
    </location>
</feature>
<evidence type="ECO:0000256" key="12">
    <source>
        <dbReference type="SAM" id="Phobius"/>
    </source>
</evidence>
<sequence length="306" mass="34299">MRGEIFTLLLATWPCLQALFIVKSEQDSYDGELREAVRMGCRFSDIPSVLHISVIWQRIKPPPEVEVFRLDKGVENLNITSKQFQGRVRLLREELEKFRAVIELSQLRLNDSGTYQCLVIHDEADYKQTKLTVSAPYKAIKKSVRRLNEKEVELSCQSQGLPLADVTWSDGKLREPLLTNRSKSSHTTNSDGVFVVTSRLSVSENTNNYSCSYITNDGKPNQIATFVIPDEIPEESKGATGYIAITVIVLLCLGLFCTFLILRKRKKGQTGSDMRSIECESPGEDLTVPLTDQKTSMSACSPSLQG</sequence>
<feature type="region of interest" description="Disordered" evidence="11">
    <location>
        <begin position="272"/>
        <end position="306"/>
    </location>
</feature>
<evidence type="ECO:0000256" key="6">
    <source>
        <dbReference type="ARBA" id="ARBA00023136"/>
    </source>
</evidence>
<keyword evidence="10" id="KW-0393">Immunoglobulin domain</keyword>
<dbReference type="GO" id="GO:0042102">
    <property type="term" value="P:positive regulation of T cell proliferation"/>
    <property type="evidence" value="ECO:0007669"/>
    <property type="project" value="TreeGrafter"/>
</dbReference>
<keyword evidence="3 12" id="KW-0812">Transmembrane</keyword>
<feature type="compositionally biased region" description="Polar residues" evidence="11">
    <location>
        <begin position="290"/>
        <end position="306"/>
    </location>
</feature>
<evidence type="ECO:0000256" key="10">
    <source>
        <dbReference type="ARBA" id="ARBA00023319"/>
    </source>
</evidence>
<name>A0A8T0AWN4_SILME</name>
<dbReference type="GO" id="GO:0042130">
    <property type="term" value="P:negative regulation of T cell proliferation"/>
    <property type="evidence" value="ECO:0007669"/>
    <property type="project" value="TreeGrafter"/>
</dbReference>
<keyword evidence="7" id="KW-1015">Disulfide bond</keyword>
<keyword evidence="9" id="KW-0325">Glycoprotein</keyword>